<dbReference type="SUPFAM" id="SSF51445">
    <property type="entry name" value="(Trans)glycosidases"/>
    <property type="match status" value="1"/>
</dbReference>
<evidence type="ECO:0000256" key="1">
    <source>
        <dbReference type="ARBA" id="ARBA00000822"/>
    </source>
</evidence>
<keyword evidence="8" id="KW-0147">Chitin-binding</keyword>
<dbReference type="PROSITE" id="PS51910">
    <property type="entry name" value="GH18_2"/>
    <property type="match status" value="1"/>
</dbReference>
<keyword evidence="12" id="KW-0472">Membrane</keyword>
<dbReference type="InterPro" id="IPR050542">
    <property type="entry name" value="Glycosyl_Hydrlase18_Chitinase"/>
</dbReference>
<keyword evidence="11" id="KW-0146">Chitin degradation</keyword>
<evidence type="ECO:0000256" key="8">
    <source>
        <dbReference type="ARBA" id="ARBA00022669"/>
    </source>
</evidence>
<reference evidence="24" key="1">
    <citation type="journal article" date="2013" name="Genome Announc.">
        <title>Draft genome sequence of the grapevine dieback fungus Eutypa lata UCR-EL1.</title>
        <authorList>
            <person name="Blanco-Ulate B."/>
            <person name="Rolshausen P.E."/>
            <person name="Cantu D."/>
        </authorList>
    </citation>
    <scope>NUCLEOTIDE SEQUENCE [LARGE SCALE GENOMIC DNA]</scope>
    <source>
        <strain evidence="24">UCR-EL1</strain>
    </source>
</reference>
<accession>M7T9F1</accession>
<evidence type="ECO:0000256" key="17">
    <source>
        <dbReference type="ARBA" id="ARBA00023326"/>
    </source>
</evidence>
<dbReference type="GO" id="GO:0005576">
    <property type="term" value="C:extracellular region"/>
    <property type="evidence" value="ECO:0007669"/>
    <property type="project" value="UniProtKB-SubCell"/>
</dbReference>
<evidence type="ECO:0000256" key="4">
    <source>
        <dbReference type="ARBA" id="ARBA00012729"/>
    </source>
</evidence>
<evidence type="ECO:0000256" key="13">
    <source>
        <dbReference type="ARBA" id="ARBA00023180"/>
    </source>
</evidence>
<evidence type="ECO:0000256" key="15">
    <source>
        <dbReference type="ARBA" id="ARBA00023288"/>
    </source>
</evidence>
<keyword evidence="13" id="KW-0325">Glycoprotein</keyword>
<dbReference type="KEGG" id="ela:UCREL1_9782"/>
<dbReference type="GO" id="GO:0008843">
    <property type="term" value="F:endochitinase activity"/>
    <property type="evidence" value="ECO:0007669"/>
    <property type="project" value="UniProtKB-EC"/>
</dbReference>
<keyword evidence="9 21" id="KW-0732">Signal</keyword>
<dbReference type="eggNOG" id="KOG4701">
    <property type="taxonomic scope" value="Eukaryota"/>
</dbReference>
<feature type="domain" description="GH18" evidence="22">
    <location>
        <begin position="25"/>
        <end position="333"/>
    </location>
</feature>
<evidence type="ECO:0000313" key="23">
    <source>
        <dbReference type="EMBL" id="EMR63275.1"/>
    </source>
</evidence>
<dbReference type="OrthoDB" id="6020543at2759"/>
<evidence type="ECO:0000256" key="16">
    <source>
        <dbReference type="ARBA" id="ARBA00023295"/>
    </source>
</evidence>
<dbReference type="PANTHER" id="PTHR45708:SF47">
    <property type="entry name" value="ENDOCHITINASE A"/>
    <property type="match status" value="1"/>
</dbReference>
<feature type="compositionally biased region" description="Low complexity" evidence="20">
    <location>
        <begin position="438"/>
        <end position="448"/>
    </location>
</feature>
<keyword evidence="5" id="KW-1003">Cell membrane</keyword>
<gene>
    <name evidence="23" type="ORF">UCREL1_9782</name>
</gene>
<evidence type="ECO:0000256" key="2">
    <source>
        <dbReference type="ARBA" id="ARBA00004609"/>
    </source>
</evidence>
<evidence type="ECO:0000256" key="14">
    <source>
        <dbReference type="ARBA" id="ARBA00023277"/>
    </source>
</evidence>
<comment type="similarity">
    <text evidence="18">Belongs to the glycosyl hydrolase 18 family. Chitinase class III subfamily.</text>
</comment>
<dbReference type="EC" id="3.2.1.14" evidence="4"/>
<feature type="compositionally biased region" description="Low complexity" evidence="20">
    <location>
        <begin position="458"/>
        <end position="477"/>
    </location>
</feature>
<feature type="compositionally biased region" description="Low complexity" evidence="20">
    <location>
        <begin position="405"/>
        <end position="417"/>
    </location>
</feature>
<evidence type="ECO:0000256" key="6">
    <source>
        <dbReference type="ARBA" id="ARBA00022525"/>
    </source>
</evidence>
<proteinExistence type="inferred from homology"/>
<evidence type="ECO:0000256" key="18">
    <source>
        <dbReference type="ARBA" id="ARBA00025727"/>
    </source>
</evidence>
<dbReference type="InterPro" id="IPR045321">
    <property type="entry name" value="Cts1-like"/>
</dbReference>
<evidence type="ECO:0000256" key="12">
    <source>
        <dbReference type="ARBA" id="ARBA00023136"/>
    </source>
</evidence>
<keyword evidence="10 19" id="KW-0378">Hydrolase</keyword>
<dbReference type="Proteomes" id="UP000012174">
    <property type="component" value="Unassembled WGS sequence"/>
</dbReference>
<keyword evidence="14" id="KW-0119">Carbohydrate metabolism</keyword>
<evidence type="ECO:0000256" key="10">
    <source>
        <dbReference type="ARBA" id="ARBA00022801"/>
    </source>
</evidence>
<evidence type="ECO:0000259" key="22">
    <source>
        <dbReference type="PROSITE" id="PS51910"/>
    </source>
</evidence>
<keyword evidence="24" id="KW-1185">Reference proteome</keyword>
<evidence type="ECO:0000256" key="20">
    <source>
        <dbReference type="SAM" id="MobiDB-lite"/>
    </source>
</evidence>
<dbReference type="GO" id="GO:0098552">
    <property type="term" value="C:side of membrane"/>
    <property type="evidence" value="ECO:0007669"/>
    <property type="project" value="UniProtKB-KW"/>
</dbReference>
<evidence type="ECO:0000256" key="11">
    <source>
        <dbReference type="ARBA" id="ARBA00023024"/>
    </source>
</evidence>
<dbReference type="EMBL" id="KB707244">
    <property type="protein sequence ID" value="EMR63275.1"/>
    <property type="molecule type" value="Genomic_DNA"/>
</dbReference>
<sequence>MYSKISLVLAGLSAVSASASSQKDYKLNTYWGQNGVGDTLAQYCASDSIDYVTLGFVTQSPEHGNGYPGTNFAAHCASGVYYNNGQETQLLKDCDFIKADIKTCQSLGKKILLSIGGVWSEVNDYSLSSTTAGGDFADFLFDAFGPYQEGYDGPRPFDPTGDHTSIDGFDFDIEVKFPDQLPYVAMVERLRERIEAVSKDMIVTAAPQCPTSADWFQMSTIITQAKFDKIWIQFYNNEGCDATSDTTFNFGEWELLLSVTPNHDTELFIGLPGGEDAASSGYIDRERATDVICSAKEYDQFAGVMLWDAYFAAENKVGGKTYYDSIAEILECGCAGELQQQQQQQRVHNWLQHCIFDLVDDCWFQHILCRDLLQRFPDRERQHHIIEPSSSTASSTSTEDDCTDESTSSTGYITSSSSASVTASPTISITSATRITSATATSSSTTASTEDECEDETTTSSSASATSTSTTSSSSAVEISSYSATAAPSSSVTGASSSSASTTAYTTSTVMNTVTYTITSCAPTVTNCPVGSVTTETIAISTTVCPVTATSQQPTTEVPVTTSTIYSTRVATVTKCPASVTNCPVGSVTTETIAISTTVCPVTETSTKATNVPGINTYINTPAQPTEVSTPSTTTSQPFIAETITPSSGSETETTEVPAIPTSMYPTFSPSPSTIVTVPLYPTGGANNGTTVIGTATGIVVPVPVPTTTTQGASTTTAATTGCSGAGCPAATTSTVATAGAAKNAAFSLGGLFFVAGVLAL</sequence>
<comment type="catalytic activity">
    <reaction evidence="1">
        <text>Random endo-hydrolysis of N-acetyl-beta-D-glucosaminide (1-&gt;4)-beta-linkages in chitin and chitodextrins.</text>
        <dbReference type="EC" id="3.2.1.14"/>
    </reaction>
</comment>
<dbReference type="PANTHER" id="PTHR45708">
    <property type="entry name" value="ENDOCHITINASE"/>
    <property type="match status" value="1"/>
</dbReference>
<dbReference type="Pfam" id="PF00704">
    <property type="entry name" value="Glyco_hydro_18"/>
    <property type="match status" value="1"/>
</dbReference>
<keyword evidence="15" id="KW-0449">Lipoprotein</keyword>
<dbReference type="OMA" id="NGPYIAM"/>
<comment type="subcellular location">
    <subcellularLocation>
        <location evidence="2">Cell membrane</location>
        <topology evidence="2">Lipid-anchor</topology>
        <topology evidence="2">GPI-anchor</topology>
    </subcellularLocation>
    <subcellularLocation>
        <location evidence="3">Secreted</location>
    </subcellularLocation>
</comment>
<dbReference type="AlphaFoldDB" id="M7T9F1"/>
<dbReference type="GO" id="GO:0000272">
    <property type="term" value="P:polysaccharide catabolic process"/>
    <property type="evidence" value="ECO:0007669"/>
    <property type="project" value="UniProtKB-KW"/>
</dbReference>
<feature type="region of interest" description="Disordered" evidence="20">
    <location>
        <begin position="438"/>
        <end position="477"/>
    </location>
</feature>
<dbReference type="GO" id="GO:0006032">
    <property type="term" value="P:chitin catabolic process"/>
    <property type="evidence" value="ECO:0007669"/>
    <property type="project" value="UniProtKB-KW"/>
</dbReference>
<dbReference type="InterPro" id="IPR001223">
    <property type="entry name" value="Glyco_hydro18_cat"/>
</dbReference>
<evidence type="ECO:0000313" key="24">
    <source>
        <dbReference type="Proteomes" id="UP000012174"/>
    </source>
</evidence>
<evidence type="ECO:0000256" key="19">
    <source>
        <dbReference type="RuleBase" id="RU000489"/>
    </source>
</evidence>
<evidence type="ECO:0000256" key="9">
    <source>
        <dbReference type="ARBA" id="ARBA00022729"/>
    </source>
</evidence>
<dbReference type="InterPro" id="IPR017853">
    <property type="entry name" value="GH"/>
</dbReference>
<dbReference type="PROSITE" id="PS01095">
    <property type="entry name" value="GH18_1"/>
    <property type="match status" value="1"/>
</dbReference>
<protein>
    <recommendedName>
        <fullName evidence="4">chitinase</fullName>
        <ecNumber evidence="4">3.2.1.14</ecNumber>
    </recommendedName>
</protein>
<dbReference type="STRING" id="1287681.M7T9F1"/>
<evidence type="ECO:0000256" key="5">
    <source>
        <dbReference type="ARBA" id="ARBA00022475"/>
    </source>
</evidence>
<dbReference type="HOGENOM" id="CLU_007818_8_0_1"/>
<dbReference type="GO" id="GO:0005886">
    <property type="term" value="C:plasma membrane"/>
    <property type="evidence" value="ECO:0007669"/>
    <property type="project" value="UniProtKB-SubCell"/>
</dbReference>
<evidence type="ECO:0000256" key="7">
    <source>
        <dbReference type="ARBA" id="ARBA00022622"/>
    </source>
</evidence>
<feature type="chain" id="PRO_5004085386" description="chitinase" evidence="21">
    <location>
        <begin position="22"/>
        <end position="761"/>
    </location>
</feature>
<dbReference type="Gene3D" id="3.20.20.80">
    <property type="entry name" value="Glycosidases"/>
    <property type="match status" value="1"/>
</dbReference>
<keyword evidence="7" id="KW-0336">GPI-anchor</keyword>
<keyword evidence="6" id="KW-0964">Secreted</keyword>
<name>M7T9F1_EUTLA</name>
<organism evidence="23 24">
    <name type="scientific">Eutypa lata (strain UCR-EL1)</name>
    <name type="common">Grapevine dieback disease fungus</name>
    <name type="synonym">Eutypa armeniacae</name>
    <dbReference type="NCBI Taxonomy" id="1287681"/>
    <lineage>
        <taxon>Eukaryota</taxon>
        <taxon>Fungi</taxon>
        <taxon>Dikarya</taxon>
        <taxon>Ascomycota</taxon>
        <taxon>Pezizomycotina</taxon>
        <taxon>Sordariomycetes</taxon>
        <taxon>Xylariomycetidae</taxon>
        <taxon>Xylariales</taxon>
        <taxon>Diatrypaceae</taxon>
        <taxon>Eutypa</taxon>
    </lineage>
</organism>
<keyword evidence="17" id="KW-0624">Polysaccharide degradation</keyword>
<evidence type="ECO:0000256" key="21">
    <source>
        <dbReference type="SAM" id="SignalP"/>
    </source>
</evidence>
<keyword evidence="16 19" id="KW-0326">Glycosidase</keyword>
<dbReference type="GO" id="GO:0008061">
    <property type="term" value="F:chitin binding"/>
    <property type="evidence" value="ECO:0007669"/>
    <property type="project" value="UniProtKB-KW"/>
</dbReference>
<feature type="region of interest" description="Disordered" evidence="20">
    <location>
        <begin position="384"/>
        <end position="417"/>
    </location>
</feature>
<evidence type="ECO:0000256" key="3">
    <source>
        <dbReference type="ARBA" id="ARBA00004613"/>
    </source>
</evidence>
<dbReference type="CDD" id="cd02877">
    <property type="entry name" value="GH18_hevamine_XipI_class_III"/>
    <property type="match status" value="1"/>
</dbReference>
<dbReference type="InterPro" id="IPR001579">
    <property type="entry name" value="Glyco_hydro_18_chit_AS"/>
</dbReference>
<feature type="signal peptide" evidence="21">
    <location>
        <begin position="1"/>
        <end position="21"/>
    </location>
</feature>